<dbReference type="AlphaFoldDB" id="A0A7C8IQP8"/>
<gene>
    <name evidence="1" type="ORF">GQX73_g3700</name>
</gene>
<protein>
    <submittedName>
        <fullName evidence="1">Uncharacterized protein</fullName>
    </submittedName>
</protein>
<dbReference type="Proteomes" id="UP000481858">
    <property type="component" value="Unassembled WGS sequence"/>
</dbReference>
<organism evidence="1 2">
    <name type="scientific">Xylaria multiplex</name>
    <dbReference type="NCBI Taxonomy" id="323545"/>
    <lineage>
        <taxon>Eukaryota</taxon>
        <taxon>Fungi</taxon>
        <taxon>Dikarya</taxon>
        <taxon>Ascomycota</taxon>
        <taxon>Pezizomycotina</taxon>
        <taxon>Sordariomycetes</taxon>
        <taxon>Xylariomycetidae</taxon>
        <taxon>Xylariales</taxon>
        <taxon>Xylariaceae</taxon>
        <taxon>Xylaria</taxon>
    </lineage>
</organism>
<proteinExistence type="predicted"/>
<dbReference type="OrthoDB" id="10430169at2759"/>
<dbReference type="InParanoid" id="A0A7C8IQP8"/>
<evidence type="ECO:0000313" key="1">
    <source>
        <dbReference type="EMBL" id="KAF2969909.1"/>
    </source>
</evidence>
<evidence type="ECO:0000313" key="2">
    <source>
        <dbReference type="Proteomes" id="UP000481858"/>
    </source>
</evidence>
<sequence length="177" mass="20595">MSTQADFDPELAPLYGITYEGYFEGMPDFALCYNVLVSIQSDVRYFKSVINKILEDPDRFDTEDREAIKSTHHKMEEFLESIKVLYRDIRRLPDPYDLASDSNINERFNVMYQEFQEQSIVGRLILYYFLHRLERSREHDADFAACCRLYPPAAPARAGDKSLGGLKACWERDGQAI</sequence>
<comment type="caution">
    <text evidence="1">The sequence shown here is derived from an EMBL/GenBank/DDBJ whole genome shotgun (WGS) entry which is preliminary data.</text>
</comment>
<accession>A0A7C8IQP8</accession>
<reference evidence="1 2" key="1">
    <citation type="submission" date="2019-12" db="EMBL/GenBank/DDBJ databases">
        <title>Draft genome sequence of the ascomycete Xylaria multiplex DSM 110363.</title>
        <authorList>
            <person name="Buettner E."/>
            <person name="Kellner H."/>
        </authorList>
    </citation>
    <scope>NUCLEOTIDE SEQUENCE [LARGE SCALE GENOMIC DNA]</scope>
    <source>
        <strain evidence="1 2">DSM 110363</strain>
    </source>
</reference>
<keyword evidence="2" id="KW-1185">Reference proteome</keyword>
<name>A0A7C8IQP8_9PEZI</name>
<dbReference type="EMBL" id="WUBL01000030">
    <property type="protein sequence ID" value="KAF2969909.1"/>
    <property type="molecule type" value="Genomic_DNA"/>
</dbReference>